<feature type="domain" description="O-methyltransferase dimerisation" evidence="5">
    <location>
        <begin position="22"/>
        <end position="95"/>
    </location>
</feature>
<evidence type="ECO:0000313" key="7">
    <source>
        <dbReference type="Proteomes" id="UP000627838"/>
    </source>
</evidence>
<evidence type="ECO:0000256" key="2">
    <source>
        <dbReference type="ARBA" id="ARBA00022679"/>
    </source>
</evidence>
<reference evidence="6 7" key="1">
    <citation type="submission" date="2020-10" db="EMBL/GenBank/DDBJ databases">
        <title>Sequencing the genomes of 1000 actinobacteria strains.</title>
        <authorList>
            <person name="Klenk H.-P."/>
        </authorList>
    </citation>
    <scope>NUCLEOTIDE SEQUENCE [LARGE SCALE GENOMIC DNA]</scope>
    <source>
        <strain evidence="6 7">DSM 46744</strain>
    </source>
</reference>
<dbReference type="InterPro" id="IPR001077">
    <property type="entry name" value="COMT_C"/>
</dbReference>
<dbReference type="InterPro" id="IPR036388">
    <property type="entry name" value="WH-like_DNA-bd_sf"/>
</dbReference>
<keyword evidence="1" id="KW-0489">Methyltransferase</keyword>
<evidence type="ECO:0000256" key="3">
    <source>
        <dbReference type="ARBA" id="ARBA00022691"/>
    </source>
</evidence>
<dbReference type="Pfam" id="PF00891">
    <property type="entry name" value="Methyltransf_2"/>
    <property type="match status" value="1"/>
</dbReference>
<dbReference type="Gene3D" id="1.10.10.10">
    <property type="entry name" value="Winged helix-like DNA-binding domain superfamily/Winged helix DNA-binding domain"/>
    <property type="match status" value="1"/>
</dbReference>
<organism evidence="6 7">
    <name type="scientific">Actinomadura algeriensis</name>
    <dbReference type="NCBI Taxonomy" id="1679523"/>
    <lineage>
        <taxon>Bacteria</taxon>
        <taxon>Bacillati</taxon>
        <taxon>Actinomycetota</taxon>
        <taxon>Actinomycetes</taxon>
        <taxon>Streptosporangiales</taxon>
        <taxon>Thermomonosporaceae</taxon>
        <taxon>Actinomadura</taxon>
    </lineage>
</organism>
<dbReference type="EMBL" id="JADBDZ010000001">
    <property type="protein sequence ID" value="MBE1536914.1"/>
    <property type="molecule type" value="Genomic_DNA"/>
</dbReference>
<evidence type="ECO:0008006" key="8">
    <source>
        <dbReference type="Google" id="ProtNLM"/>
    </source>
</evidence>
<dbReference type="Gene3D" id="3.40.50.150">
    <property type="entry name" value="Vaccinia Virus protein VP39"/>
    <property type="match status" value="1"/>
</dbReference>
<name>A0ABR9K230_9ACTN</name>
<evidence type="ECO:0000313" key="6">
    <source>
        <dbReference type="EMBL" id="MBE1536914.1"/>
    </source>
</evidence>
<dbReference type="Pfam" id="PF08100">
    <property type="entry name" value="Dimerisation"/>
    <property type="match status" value="1"/>
</dbReference>
<dbReference type="InterPro" id="IPR029063">
    <property type="entry name" value="SAM-dependent_MTases_sf"/>
</dbReference>
<dbReference type="SUPFAM" id="SSF53335">
    <property type="entry name" value="S-adenosyl-L-methionine-dependent methyltransferases"/>
    <property type="match status" value="1"/>
</dbReference>
<dbReference type="CDD" id="cd02440">
    <property type="entry name" value="AdoMet_MTases"/>
    <property type="match status" value="1"/>
</dbReference>
<comment type="caution">
    <text evidence="6">The sequence shown here is derived from an EMBL/GenBank/DDBJ whole genome shotgun (WGS) entry which is preliminary data.</text>
</comment>
<dbReference type="InterPro" id="IPR012967">
    <property type="entry name" value="COMT_dimerisation"/>
</dbReference>
<keyword evidence="2" id="KW-0808">Transferase</keyword>
<dbReference type="PANTHER" id="PTHR43712:SF2">
    <property type="entry name" value="O-METHYLTRANSFERASE CICE"/>
    <property type="match status" value="1"/>
</dbReference>
<dbReference type="InterPro" id="IPR036390">
    <property type="entry name" value="WH_DNA-bd_sf"/>
</dbReference>
<feature type="domain" description="O-methyltransferase C-terminal" evidence="4">
    <location>
        <begin position="120"/>
        <end position="329"/>
    </location>
</feature>
<dbReference type="PANTHER" id="PTHR43712">
    <property type="entry name" value="PUTATIVE (AFU_ORTHOLOGUE AFUA_4G14580)-RELATED"/>
    <property type="match status" value="1"/>
</dbReference>
<keyword evidence="7" id="KW-1185">Reference proteome</keyword>
<evidence type="ECO:0000259" key="5">
    <source>
        <dbReference type="Pfam" id="PF08100"/>
    </source>
</evidence>
<dbReference type="Proteomes" id="UP000627838">
    <property type="component" value="Unassembled WGS sequence"/>
</dbReference>
<proteinExistence type="predicted"/>
<keyword evidence="3" id="KW-0949">S-adenosyl-L-methionine</keyword>
<evidence type="ECO:0000256" key="1">
    <source>
        <dbReference type="ARBA" id="ARBA00022603"/>
    </source>
</evidence>
<protein>
    <recommendedName>
        <fullName evidence="8">Methyltransferase</fullName>
    </recommendedName>
</protein>
<gene>
    <name evidence="6" type="ORF">H4W34_006747</name>
</gene>
<accession>A0ABR9K230</accession>
<dbReference type="SUPFAM" id="SSF46785">
    <property type="entry name" value="Winged helix' DNA-binding domain"/>
    <property type="match status" value="1"/>
</dbReference>
<evidence type="ECO:0000259" key="4">
    <source>
        <dbReference type="Pfam" id="PF00891"/>
    </source>
</evidence>
<sequence length="351" mass="37982">MDSGETEGTRAATQRARGELVRIVFGHLASQALATAVRFGVMDLIGEGERTAAGLARECAADERAMLRLLRALTALDMLVEDEPGVFSLSAGGALLRTDRPDSVASFVRMFTDPAMWRAWEHLDDSVRTGRTAFDRVFGRDFFAHLKDDPELSALFNASMSQGSRATADLVPGHYDFARFQTVVDVGGGDGTVIAAILRANPSLRGVLFDTSEGLAQAEATLREHGVADRCALEPGDFFAAVPGGGDLYLLKSVIHDWDDDLAATILRHIRRVIPDRGRLLIMEPVLPDTVTSVLPAAMYLSDLNMLVNLGGRERTHADFHDLCQSAGFTLTRRLPLPPPLAFSLIEAAPA</sequence>
<dbReference type="InterPro" id="IPR016461">
    <property type="entry name" value="COMT-like"/>
</dbReference>
<dbReference type="PIRSF" id="PIRSF005739">
    <property type="entry name" value="O-mtase"/>
    <property type="match status" value="1"/>
</dbReference>
<dbReference type="RefSeq" id="WP_192762878.1">
    <property type="nucleotide sequence ID" value="NZ_JADBDZ010000001.1"/>
</dbReference>
<dbReference type="PROSITE" id="PS51683">
    <property type="entry name" value="SAM_OMT_II"/>
    <property type="match status" value="1"/>
</dbReference>